<organism evidence="2 3">
    <name type="scientific">candidate division CSSED10-310 bacterium</name>
    <dbReference type="NCBI Taxonomy" id="2855610"/>
    <lineage>
        <taxon>Bacteria</taxon>
        <taxon>Bacteria division CSSED10-310</taxon>
    </lineage>
</organism>
<comment type="caution">
    <text evidence="2">The sequence shown here is derived from an EMBL/GenBank/DDBJ whole genome shotgun (WGS) entry which is preliminary data.</text>
</comment>
<reference evidence="2 3" key="1">
    <citation type="submission" date="2024-09" db="EMBL/GenBank/DDBJ databases">
        <title>Laminarin stimulates single cell rates of sulfate reduction while oxygen inhibits transcriptomic activity in coastal marine sediment.</title>
        <authorList>
            <person name="Lindsay M."/>
            <person name="Orcutt B."/>
            <person name="Emerson D."/>
            <person name="Stepanauskas R."/>
            <person name="D'Angelo T."/>
        </authorList>
    </citation>
    <scope>NUCLEOTIDE SEQUENCE [LARGE SCALE GENOMIC DNA]</scope>
    <source>
        <strain evidence="2">SAG AM-311-K15</strain>
    </source>
</reference>
<dbReference type="Proteomes" id="UP001594351">
    <property type="component" value="Unassembled WGS sequence"/>
</dbReference>
<gene>
    <name evidence="2" type="ORF">ACFL27_18150</name>
</gene>
<feature type="region of interest" description="Disordered" evidence="1">
    <location>
        <begin position="195"/>
        <end position="220"/>
    </location>
</feature>
<name>A0ABV6Z0Z7_UNCC1</name>
<proteinExistence type="predicted"/>
<sequence length="264" mass="30113">MAPEPQSFSTSEEYSKKVKEYLSRMPSALPDVQYDEDKTRNAAAFMTAFLVNRLSDSSREAVNFERSTYSWDGGKLNFRNAVKDHLWTNLRLNVVDHLRELAGSGPASYVMTCWLPQDTFFHLWVIPENVVFGAIPNHPARQMAEKRTIRILPDVHLFEQCEDSPYLSTYYIKLDLTDGEYTKLVEASKIDEAARARRRSPDLSNTSTDDDSDDESTSPGYTTATVKFLHELQLLRCLPNGMKISNSLQPECHTFCAFPVALRR</sequence>
<dbReference type="EMBL" id="JBHPBY010000269">
    <property type="protein sequence ID" value="MFC1852120.1"/>
    <property type="molecule type" value="Genomic_DNA"/>
</dbReference>
<evidence type="ECO:0000313" key="2">
    <source>
        <dbReference type="EMBL" id="MFC1852120.1"/>
    </source>
</evidence>
<evidence type="ECO:0000256" key="1">
    <source>
        <dbReference type="SAM" id="MobiDB-lite"/>
    </source>
</evidence>
<accession>A0ABV6Z0Z7</accession>
<keyword evidence="3" id="KW-1185">Reference proteome</keyword>
<evidence type="ECO:0000313" key="3">
    <source>
        <dbReference type="Proteomes" id="UP001594351"/>
    </source>
</evidence>
<protein>
    <submittedName>
        <fullName evidence="2">Uncharacterized protein</fullName>
    </submittedName>
</protein>